<comment type="caution">
    <text evidence="2">The sequence shown here is derived from an EMBL/GenBank/DDBJ whole genome shotgun (WGS) entry which is preliminary data.</text>
</comment>
<organism evidence="2">
    <name type="scientific">mine drainage metagenome</name>
    <dbReference type="NCBI Taxonomy" id="410659"/>
    <lineage>
        <taxon>unclassified sequences</taxon>
        <taxon>metagenomes</taxon>
        <taxon>ecological metagenomes</taxon>
    </lineage>
</organism>
<dbReference type="Pfam" id="PF01381">
    <property type="entry name" value="HTH_3"/>
    <property type="match status" value="1"/>
</dbReference>
<dbReference type="SMART" id="SM00530">
    <property type="entry name" value="HTH_XRE"/>
    <property type="match status" value="1"/>
</dbReference>
<evidence type="ECO:0000313" key="2">
    <source>
        <dbReference type="EMBL" id="OIQ78913.1"/>
    </source>
</evidence>
<dbReference type="CDD" id="cd00093">
    <property type="entry name" value="HTH_XRE"/>
    <property type="match status" value="1"/>
</dbReference>
<dbReference type="SUPFAM" id="SSF47413">
    <property type="entry name" value="lambda repressor-like DNA-binding domains"/>
    <property type="match status" value="1"/>
</dbReference>
<protein>
    <submittedName>
        <fullName evidence="2">Anaerobic benzoate catabolism transcriptional regulator</fullName>
    </submittedName>
</protein>
<feature type="domain" description="HTH cro/C1-type" evidence="1">
    <location>
        <begin position="21"/>
        <end position="76"/>
    </location>
</feature>
<dbReference type="AlphaFoldDB" id="A0A1J5Q5E2"/>
<dbReference type="GO" id="GO:0003677">
    <property type="term" value="F:DNA binding"/>
    <property type="evidence" value="ECO:0007669"/>
    <property type="project" value="InterPro"/>
</dbReference>
<proteinExistence type="predicted"/>
<name>A0A1J5Q5E2_9ZZZZ</name>
<sequence>MQTEDILTLRQPAKVRFGIKLRLAREGLQLSQELLADMAGMHRTYIGQVERGERNISVDNMEKLAAAVNLPLWEMLRVEA</sequence>
<dbReference type="InterPro" id="IPR010982">
    <property type="entry name" value="Lambda_DNA-bd_dom_sf"/>
</dbReference>
<accession>A0A1J5Q5E2</accession>
<evidence type="ECO:0000259" key="1">
    <source>
        <dbReference type="PROSITE" id="PS50943"/>
    </source>
</evidence>
<dbReference type="EMBL" id="MLJW01001309">
    <property type="protein sequence ID" value="OIQ78913.1"/>
    <property type="molecule type" value="Genomic_DNA"/>
</dbReference>
<gene>
    <name evidence="2" type="ORF">GALL_393650</name>
</gene>
<dbReference type="Gene3D" id="1.10.260.40">
    <property type="entry name" value="lambda repressor-like DNA-binding domains"/>
    <property type="match status" value="1"/>
</dbReference>
<reference evidence="2" key="1">
    <citation type="submission" date="2016-10" db="EMBL/GenBank/DDBJ databases">
        <title>Sequence of Gallionella enrichment culture.</title>
        <authorList>
            <person name="Poehlein A."/>
            <person name="Muehling M."/>
            <person name="Daniel R."/>
        </authorList>
    </citation>
    <scope>NUCLEOTIDE SEQUENCE</scope>
</reference>
<dbReference type="InterPro" id="IPR001387">
    <property type="entry name" value="Cro/C1-type_HTH"/>
</dbReference>
<dbReference type="PROSITE" id="PS50943">
    <property type="entry name" value="HTH_CROC1"/>
    <property type="match status" value="1"/>
</dbReference>